<evidence type="ECO:0000313" key="1">
    <source>
        <dbReference type="EMBL" id="KAJ3562890.1"/>
    </source>
</evidence>
<organism evidence="1 2">
    <name type="scientific">Leucocoprinus birnbaumii</name>
    <dbReference type="NCBI Taxonomy" id="56174"/>
    <lineage>
        <taxon>Eukaryota</taxon>
        <taxon>Fungi</taxon>
        <taxon>Dikarya</taxon>
        <taxon>Basidiomycota</taxon>
        <taxon>Agaricomycotina</taxon>
        <taxon>Agaricomycetes</taxon>
        <taxon>Agaricomycetidae</taxon>
        <taxon>Agaricales</taxon>
        <taxon>Agaricineae</taxon>
        <taxon>Agaricaceae</taxon>
        <taxon>Leucocoprinus</taxon>
    </lineage>
</organism>
<dbReference type="GO" id="GO:0003676">
    <property type="term" value="F:nucleic acid binding"/>
    <property type="evidence" value="ECO:0007669"/>
    <property type="project" value="InterPro"/>
</dbReference>
<comment type="caution">
    <text evidence="1">The sequence shown here is derived from an EMBL/GenBank/DDBJ whole genome shotgun (WGS) entry which is preliminary data.</text>
</comment>
<reference evidence="1" key="1">
    <citation type="submission" date="2022-07" db="EMBL/GenBank/DDBJ databases">
        <title>Genome Sequence of Leucocoprinus birnbaumii.</title>
        <authorList>
            <person name="Buettner E."/>
        </authorList>
    </citation>
    <scope>NUCLEOTIDE SEQUENCE</scope>
    <source>
        <strain evidence="1">VT141</strain>
    </source>
</reference>
<gene>
    <name evidence="1" type="ORF">NP233_g9297</name>
</gene>
<proteinExistence type="predicted"/>
<keyword evidence="2" id="KW-1185">Reference proteome</keyword>
<evidence type="ECO:0000313" key="2">
    <source>
        <dbReference type="Proteomes" id="UP001213000"/>
    </source>
</evidence>
<dbReference type="Proteomes" id="UP001213000">
    <property type="component" value="Unassembled WGS sequence"/>
</dbReference>
<evidence type="ECO:0008006" key="3">
    <source>
        <dbReference type="Google" id="ProtNLM"/>
    </source>
</evidence>
<accession>A0AAD5YSZ6</accession>
<dbReference type="AlphaFoldDB" id="A0AAD5YSZ6"/>
<dbReference type="EMBL" id="JANIEX010000819">
    <property type="protein sequence ID" value="KAJ3562890.1"/>
    <property type="molecule type" value="Genomic_DNA"/>
</dbReference>
<dbReference type="SUPFAM" id="SSF54928">
    <property type="entry name" value="RNA-binding domain, RBD"/>
    <property type="match status" value="1"/>
</dbReference>
<name>A0AAD5YSZ6_9AGAR</name>
<dbReference type="InterPro" id="IPR035979">
    <property type="entry name" value="RBD_domain_sf"/>
</dbReference>
<sequence>MLQSAQTVGRRFAGRKDALKGVSQIVLQNVPRTATPKDIRREINKAGVKGVYDIAKDYEYFKPTERAILTLVSPDYLRSSLKALNDLLISGISIKASPHISDTEPSTKRPRMRGHEGRMAAAARGALTGSGPRAGIANNDTTVVLGGLPARTSPLRLAEMLKKFGIAKSAKGEPQVVKLPLPPNTFSMTSKFLITLTSVSEAHRLVRKLHASYFQIYGEEVPIIAKLIV</sequence>
<protein>
    <recommendedName>
        <fullName evidence="3">RRM domain-containing protein</fullName>
    </recommendedName>
</protein>